<dbReference type="InterPro" id="IPR001610">
    <property type="entry name" value="PAC"/>
</dbReference>
<protein>
    <submittedName>
        <fullName evidence="3">EAL domain-containing protein</fullName>
    </submittedName>
</protein>
<proteinExistence type="predicted"/>
<dbReference type="InterPro" id="IPR011006">
    <property type="entry name" value="CheY-like_superfamily"/>
</dbReference>
<dbReference type="CDD" id="cd01948">
    <property type="entry name" value="EAL"/>
    <property type="match status" value="1"/>
</dbReference>
<dbReference type="RefSeq" id="WP_207861033.1">
    <property type="nucleotide sequence ID" value="NZ_JAFREP010000021.1"/>
</dbReference>
<dbReference type="InterPro" id="IPR013655">
    <property type="entry name" value="PAS_fold_3"/>
</dbReference>
<dbReference type="NCBIfam" id="TIGR00254">
    <property type="entry name" value="GGDEF"/>
    <property type="match status" value="1"/>
</dbReference>
<dbReference type="CDD" id="cd01949">
    <property type="entry name" value="GGDEF"/>
    <property type="match status" value="1"/>
</dbReference>
<dbReference type="Proteomes" id="UP000664417">
    <property type="component" value="Unassembled WGS sequence"/>
</dbReference>
<dbReference type="InterPro" id="IPR000160">
    <property type="entry name" value="GGDEF_dom"/>
</dbReference>
<dbReference type="PANTHER" id="PTHR44757:SF2">
    <property type="entry name" value="BIOFILM ARCHITECTURE MAINTENANCE PROTEIN MBAA"/>
    <property type="match status" value="1"/>
</dbReference>
<comment type="caution">
    <text evidence="3">The sequence shown here is derived from an EMBL/GenBank/DDBJ whole genome shotgun (WGS) entry which is preliminary data.</text>
</comment>
<dbReference type="InterPro" id="IPR043128">
    <property type="entry name" value="Rev_trsase/Diguanyl_cyclase"/>
</dbReference>
<dbReference type="SUPFAM" id="SSF55073">
    <property type="entry name" value="Nucleotide cyclase"/>
    <property type="match status" value="1"/>
</dbReference>
<dbReference type="PROSITE" id="PS50883">
    <property type="entry name" value="EAL"/>
    <property type="match status" value="1"/>
</dbReference>
<evidence type="ECO:0000313" key="4">
    <source>
        <dbReference type="Proteomes" id="UP000664417"/>
    </source>
</evidence>
<evidence type="ECO:0000259" key="2">
    <source>
        <dbReference type="PROSITE" id="PS50887"/>
    </source>
</evidence>
<dbReference type="InterPro" id="IPR035919">
    <property type="entry name" value="EAL_sf"/>
</dbReference>
<dbReference type="Gene3D" id="3.30.450.20">
    <property type="entry name" value="PAS domain"/>
    <property type="match status" value="1"/>
</dbReference>
<dbReference type="InterPro" id="IPR035965">
    <property type="entry name" value="PAS-like_dom_sf"/>
</dbReference>
<feature type="domain" description="EAL" evidence="1">
    <location>
        <begin position="428"/>
        <end position="681"/>
    </location>
</feature>
<dbReference type="InterPro" id="IPR029787">
    <property type="entry name" value="Nucleotide_cyclase"/>
</dbReference>
<dbReference type="SUPFAM" id="SSF52172">
    <property type="entry name" value="CheY-like"/>
    <property type="match status" value="1"/>
</dbReference>
<feature type="domain" description="GGDEF" evidence="2">
    <location>
        <begin position="286"/>
        <end position="419"/>
    </location>
</feature>
<dbReference type="SMART" id="SM00267">
    <property type="entry name" value="GGDEF"/>
    <property type="match status" value="1"/>
</dbReference>
<dbReference type="Pfam" id="PF00563">
    <property type="entry name" value="EAL"/>
    <property type="match status" value="1"/>
</dbReference>
<gene>
    <name evidence="3" type="ORF">J3U88_21450</name>
</gene>
<reference evidence="3" key="1">
    <citation type="submission" date="2021-03" db="EMBL/GenBank/DDBJ databases">
        <authorList>
            <person name="Wang G."/>
        </authorList>
    </citation>
    <scope>NUCLEOTIDE SEQUENCE</scope>
    <source>
        <strain evidence="3">KCTC 12899</strain>
    </source>
</reference>
<dbReference type="SUPFAM" id="SSF55785">
    <property type="entry name" value="PYP-like sensor domain (PAS domain)"/>
    <property type="match status" value="1"/>
</dbReference>
<organism evidence="3 4">
    <name type="scientific">Acanthopleuribacter pedis</name>
    <dbReference type="NCBI Taxonomy" id="442870"/>
    <lineage>
        <taxon>Bacteria</taxon>
        <taxon>Pseudomonadati</taxon>
        <taxon>Acidobacteriota</taxon>
        <taxon>Holophagae</taxon>
        <taxon>Acanthopleuribacterales</taxon>
        <taxon>Acanthopleuribacteraceae</taxon>
        <taxon>Acanthopleuribacter</taxon>
    </lineage>
</organism>
<dbReference type="SMART" id="SM00086">
    <property type="entry name" value="PAC"/>
    <property type="match status" value="1"/>
</dbReference>
<dbReference type="Pfam" id="PF00990">
    <property type="entry name" value="GGDEF"/>
    <property type="match status" value="1"/>
</dbReference>
<dbReference type="InterPro" id="IPR001633">
    <property type="entry name" value="EAL_dom"/>
</dbReference>
<evidence type="ECO:0000313" key="3">
    <source>
        <dbReference type="EMBL" id="MBO1321059.1"/>
    </source>
</evidence>
<dbReference type="EMBL" id="JAFREP010000021">
    <property type="protein sequence ID" value="MBO1321059.1"/>
    <property type="molecule type" value="Genomic_DNA"/>
</dbReference>
<evidence type="ECO:0000259" key="1">
    <source>
        <dbReference type="PROSITE" id="PS50883"/>
    </source>
</evidence>
<dbReference type="PANTHER" id="PTHR44757">
    <property type="entry name" value="DIGUANYLATE CYCLASE DGCP"/>
    <property type="match status" value="1"/>
</dbReference>
<dbReference type="SMART" id="SM00091">
    <property type="entry name" value="PAS"/>
    <property type="match status" value="1"/>
</dbReference>
<dbReference type="AlphaFoldDB" id="A0A8J7U5P1"/>
<dbReference type="Gene3D" id="3.20.20.450">
    <property type="entry name" value="EAL domain"/>
    <property type="match status" value="1"/>
</dbReference>
<sequence>MFHSPKTLLQVGEHDGVSQDDLQSLLEPGFHFECPRDWEVAGLLLVSRNYSAAVFLWGREDQPVIETLQQVRNEKTREDLPIFVLAAEPLRAQGVAALQAGASDIFFFPYDFSFIRAKLCLAIETRTQFDKVRDDMQRYLLAARGTNDGLFDWDLDSGEIYFSEEWRHLLQLPPDVYLRSQEDWFERVHPDDRDALRSKLALHLEGVTENLEYQYRIRAANGEYIWVLCRGSANERKEGVSRRLAGMITDLTNRSIHDTRTGLPFRGFFMERLSQAVTRTQFNQQVRYSLLYIDIDRFKVLSEGFGYSIVDTVLVAFAKRLEHCLRDGDTLAFLGGDSFVVLVEDFQDASHGLAVANQIHLQLIAPFHLAETDVFTKASIGIAQVTGETHNTEELLRRAQTAMKYARRLGSGHSELYNPDMDGVSRQMLELEVKLRSALDRNEFRVFYQPQLCLETGSISGMEALIRWENEGRMISPGEFIPVAEETDLILPIGEWVLREACLFTQDLIQKGLGPLRVSVNLSERQFRARNLVNTVEHILGETGLPAEYLELELTESIFVEDPEQTSKTLQAFGRLGCKVALDDFGTGYSSLSYLKKFPLDTLKIDRAFVMDLTSDSRDAALCSTIISLAHKFNMEVIAEGVETREHLIILRAFQCDEIQGYHFAKPLPPDQFEAFVRRHLAQNETTLDGLGFSF</sequence>
<keyword evidence="4" id="KW-1185">Reference proteome</keyword>
<dbReference type="Pfam" id="PF08447">
    <property type="entry name" value="PAS_3"/>
    <property type="match status" value="1"/>
</dbReference>
<dbReference type="PROSITE" id="PS50887">
    <property type="entry name" value="GGDEF"/>
    <property type="match status" value="1"/>
</dbReference>
<dbReference type="InterPro" id="IPR000014">
    <property type="entry name" value="PAS"/>
</dbReference>
<dbReference type="SUPFAM" id="SSF141868">
    <property type="entry name" value="EAL domain-like"/>
    <property type="match status" value="1"/>
</dbReference>
<dbReference type="CDD" id="cd00130">
    <property type="entry name" value="PAS"/>
    <property type="match status" value="1"/>
</dbReference>
<dbReference type="InterPro" id="IPR052155">
    <property type="entry name" value="Biofilm_reg_signaling"/>
</dbReference>
<accession>A0A8J7U5P1</accession>
<dbReference type="Gene3D" id="3.30.70.270">
    <property type="match status" value="1"/>
</dbReference>
<dbReference type="SMART" id="SM00052">
    <property type="entry name" value="EAL"/>
    <property type="match status" value="1"/>
</dbReference>
<name>A0A8J7U5P1_9BACT</name>